<proteinExistence type="predicted"/>
<dbReference type="Proteomes" id="UP000464507">
    <property type="component" value="Chromosome"/>
</dbReference>
<keyword evidence="1" id="KW-0812">Transmembrane</keyword>
<feature type="transmembrane region" description="Helical" evidence="1">
    <location>
        <begin position="21"/>
        <end position="40"/>
    </location>
</feature>
<feature type="transmembrane region" description="Helical" evidence="1">
    <location>
        <begin position="155"/>
        <end position="176"/>
    </location>
</feature>
<feature type="transmembrane region" description="Helical" evidence="1">
    <location>
        <begin position="335"/>
        <end position="358"/>
    </location>
</feature>
<feature type="transmembrane region" description="Helical" evidence="1">
    <location>
        <begin position="46"/>
        <end position="69"/>
    </location>
</feature>
<keyword evidence="3" id="KW-1185">Reference proteome</keyword>
<gene>
    <name evidence="2" type="ORF">BHD05_15390</name>
</gene>
<dbReference type="OrthoDB" id="4771963at2"/>
<dbReference type="EMBL" id="CP017146">
    <property type="protein sequence ID" value="QHO70824.1"/>
    <property type="molecule type" value="Genomic_DNA"/>
</dbReference>
<evidence type="ECO:0008006" key="4">
    <source>
        <dbReference type="Google" id="ProtNLM"/>
    </source>
</evidence>
<reference evidence="2 3" key="1">
    <citation type="submission" date="2016-09" db="EMBL/GenBank/DDBJ databases">
        <title>Complete genome sequence of microbes from the polar regions.</title>
        <authorList>
            <person name="Liao L."/>
            <person name="Chen B."/>
        </authorList>
    </citation>
    <scope>NUCLEOTIDE SEQUENCE [LARGE SCALE GENOMIC DNA]</scope>
    <source>
        <strain evidence="2 3">ZS314</strain>
    </source>
</reference>
<keyword evidence="1" id="KW-1133">Transmembrane helix</keyword>
<keyword evidence="1" id="KW-0472">Membrane</keyword>
<feature type="transmembrane region" description="Helical" evidence="1">
    <location>
        <begin position="223"/>
        <end position="250"/>
    </location>
</feature>
<protein>
    <recommendedName>
        <fullName evidence="4">Polysaccharide biosynthesis protein</fullName>
    </recommendedName>
</protein>
<dbReference type="AlphaFoldDB" id="A0A7L5ANF1"/>
<dbReference type="RefSeq" id="WP_161887218.1">
    <property type="nucleotide sequence ID" value="NZ_CP017146.1"/>
</dbReference>
<feature type="transmembrane region" description="Helical" evidence="1">
    <location>
        <begin position="182"/>
        <end position="202"/>
    </location>
</feature>
<feature type="transmembrane region" description="Helical" evidence="1">
    <location>
        <begin position="295"/>
        <end position="315"/>
    </location>
</feature>
<feature type="transmembrane region" description="Helical" evidence="1">
    <location>
        <begin position="125"/>
        <end position="148"/>
    </location>
</feature>
<feature type="transmembrane region" description="Helical" evidence="1">
    <location>
        <begin position="256"/>
        <end position="283"/>
    </location>
</feature>
<name>A0A7L5ANF1_9MICO</name>
<organism evidence="2 3">
    <name type="scientific">Marisediminicola antarctica</name>
    <dbReference type="NCBI Taxonomy" id="674079"/>
    <lineage>
        <taxon>Bacteria</taxon>
        <taxon>Bacillati</taxon>
        <taxon>Actinomycetota</taxon>
        <taxon>Actinomycetes</taxon>
        <taxon>Micrococcales</taxon>
        <taxon>Microbacteriaceae</taxon>
        <taxon>Marisediminicola</taxon>
    </lineage>
</organism>
<accession>A0A7L5ANF1</accession>
<feature type="transmembrane region" description="Helical" evidence="1">
    <location>
        <begin position="90"/>
        <end position="113"/>
    </location>
</feature>
<feature type="transmembrane region" description="Helical" evidence="1">
    <location>
        <begin position="365"/>
        <end position="385"/>
    </location>
</feature>
<feature type="transmembrane region" description="Helical" evidence="1">
    <location>
        <begin position="391"/>
        <end position="412"/>
    </location>
</feature>
<evidence type="ECO:0000313" key="3">
    <source>
        <dbReference type="Proteomes" id="UP000464507"/>
    </source>
</evidence>
<sequence length="421" mass="43680">MHAALPLGRPSRVSRLPGLTLILGATGLAAIAGYLVIWLVPLRIGLAGYAAFGFFWAAMYLLVSALSGVQQEVTRATVPRPSPLAPRASPARNFGIVVAGGVFLAVVATAPLWVVAVFPEGGWSLVWPLAFAAASYVLVATLAGTLYGIKAWGPLAAMISVDALLRLLFVATVAQFTDDAAALAWAAAVPFLLTIVLLWPGFRSRVVGATALDVGYRSLTWNVARTVGAAASMGVLVSGLPVLIGIAAVGEDPATVAALFLAITITRAPVIVTVLSLQSYLVVRFLGHRATFWRDFLAVQAAIGIGGVLLAIAAWVWAPAVFDLLYRGAIDLPGWFYAVLVISSALVGALAVSAPAVLALAQHRVYSLGWVVAALVTIGCFVLPVDLFAQTVTALIAGPVAGLAVHASYLVAKRASIVAFD</sequence>
<evidence type="ECO:0000256" key="1">
    <source>
        <dbReference type="SAM" id="Phobius"/>
    </source>
</evidence>
<dbReference type="KEGG" id="mant:BHD05_15390"/>
<evidence type="ECO:0000313" key="2">
    <source>
        <dbReference type="EMBL" id="QHO70824.1"/>
    </source>
</evidence>